<feature type="compositionally biased region" description="Low complexity" evidence="1">
    <location>
        <begin position="35"/>
        <end position="45"/>
    </location>
</feature>
<feature type="transmembrane region" description="Helical" evidence="2">
    <location>
        <begin position="109"/>
        <end position="127"/>
    </location>
</feature>
<sequence>MDKTCRFPAVCPDSRVRGEASEGRKGAFRPMASDGVSSSSRRSGVRQPYCKFFLWLDEHIASLGVGVTRYPGEEQIFYGEEHQWNKDMENRITLLEKRIVAIEVKKIPIGWSICVMFIVLIVAILSCKK</sequence>
<accession>A0A444Y231</accession>
<organism evidence="3 4">
    <name type="scientific">Arachis hypogaea</name>
    <name type="common">Peanut</name>
    <dbReference type="NCBI Taxonomy" id="3818"/>
    <lineage>
        <taxon>Eukaryota</taxon>
        <taxon>Viridiplantae</taxon>
        <taxon>Streptophyta</taxon>
        <taxon>Embryophyta</taxon>
        <taxon>Tracheophyta</taxon>
        <taxon>Spermatophyta</taxon>
        <taxon>Magnoliopsida</taxon>
        <taxon>eudicotyledons</taxon>
        <taxon>Gunneridae</taxon>
        <taxon>Pentapetalae</taxon>
        <taxon>rosids</taxon>
        <taxon>fabids</taxon>
        <taxon>Fabales</taxon>
        <taxon>Fabaceae</taxon>
        <taxon>Papilionoideae</taxon>
        <taxon>50 kb inversion clade</taxon>
        <taxon>dalbergioids sensu lato</taxon>
        <taxon>Dalbergieae</taxon>
        <taxon>Pterocarpus clade</taxon>
        <taxon>Arachis</taxon>
    </lineage>
</organism>
<keyword evidence="2" id="KW-0812">Transmembrane</keyword>
<comment type="caution">
    <text evidence="3">The sequence shown here is derived from an EMBL/GenBank/DDBJ whole genome shotgun (WGS) entry which is preliminary data.</text>
</comment>
<dbReference type="Proteomes" id="UP000289738">
    <property type="component" value="Chromosome B08"/>
</dbReference>
<keyword evidence="2" id="KW-0472">Membrane</keyword>
<evidence type="ECO:0000256" key="2">
    <source>
        <dbReference type="SAM" id="Phobius"/>
    </source>
</evidence>
<feature type="compositionally biased region" description="Basic and acidic residues" evidence="1">
    <location>
        <begin position="16"/>
        <end position="25"/>
    </location>
</feature>
<evidence type="ECO:0000313" key="3">
    <source>
        <dbReference type="EMBL" id="RYQ95992.1"/>
    </source>
</evidence>
<gene>
    <name evidence="3" type="ORF">Ahy_B08g091415</name>
</gene>
<evidence type="ECO:0000313" key="4">
    <source>
        <dbReference type="Proteomes" id="UP000289738"/>
    </source>
</evidence>
<proteinExistence type="predicted"/>
<name>A0A444Y231_ARAHY</name>
<dbReference type="AlphaFoldDB" id="A0A444Y231"/>
<evidence type="ECO:0000256" key="1">
    <source>
        <dbReference type="SAM" id="MobiDB-lite"/>
    </source>
</evidence>
<protein>
    <submittedName>
        <fullName evidence="3">Uncharacterized protein</fullName>
    </submittedName>
</protein>
<dbReference type="EMBL" id="SDMP01000018">
    <property type="protein sequence ID" value="RYQ95992.1"/>
    <property type="molecule type" value="Genomic_DNA"/>
</dbReference>
<keyword evidence="2" id="KW-1133">Transmembrane helix</keyword>
<feature type="region of interest" description="Disordered" evidence="1">
    <location>
        <begin position="16"/>
        <end position="45"/>
    </location>
</feature>
<keyword evidence="4" id="KW-1185">Reference proteome</keyword>
<reference evidence="3 4" key="1">
    <citation type="submission" date="2019-01" db="EMBL/GenBank/DDBJ databases">
        <title>Sequencing of cultivated peanut Arachis hypogaea provides insights into genome evolution and oil improvement.</title>
        <authorList>
            <person name="Chen X."/>
        </authorList>
    </citation>
    <scope>NUCLEOTIDE SEQUENCE [LARGE SCALE GENOMIC DNA]</scope>
    <source>
        <strain evidence="4">cv. Fuhuasheng</strain>
        <tissue evidence="3">Leaves</tissue>
    </source>
</reference>